<sequence>MRGPEADGTCELVMEASYPWGRGGSALTHRRRGSRKDAQTPAAARACRTEAGLLRGSGTARGRRLICTGAHLRCGSGSS</sequence>
<gene>
    <name evidence="2" type="ORF">GCM10009823_25060</name>
</gene>
<evidence type="ECO:0000313" key="2">
    <source>
        <dbReference type="EMBL" id="GAA2101942.1"/>
    </source>
</evidence>
<evidence type="ECO:0000313" key="3">
    <source>
        <dbReference type="Proteomes" id="UP001500984"/>
    </source>
</evidence>
<protein>
    <submittedName>
        <fullName evidence="2">Uncharacterized protein</fullName>
    </submittedName>
</protein>
<accession>A0ABN2X1L7</accession>
<dbReference type="EMBL" id="BAAAPZ010000012">
    <property type="protein sequence ID" value="GAA2101942.1"/>
    <property type="molecule type" value="Genomic_DNA"/>
</dbReference>
<name>A0ABN2X1L7_9MICO</name>
<keyword evidence="3" id="KW-1185">Reference proteome</keyword>
<reference evidence="2 3" key="1">
    <citation type="journal article" date="2019" name="Int. J. Syst. Evol. Microbiol.">
        <title>The Global Catalogue of Microorganisms (GCM) 10K type strain sequencing project: providing services to taxonomists for standard genome sequencing and annotation.</title>
        <authorList>
            <consortium name="The Broad Institute Genomics Platform"/>
            <consortium name="The Broad Institute Genome Sequencing Center for Infectious Disease"/>
            <person name="Wu L."/>
            <person name="Ma J."/>
        </authorList>
    </citation>
    <scope>NUCLEOTIDE SEQUENCE [LARGE SCALE GENOMIC DNA]</scope>
    <source>
        <strain evidence="2 3">JCM 15900</strain>
    </source>
</reference>
<comment type="caution">
    <text evidence="2">The sequence shown here is derived from an EMBL/GenBank/DDBJ whole genome shotgun (WGS) entry which is preliminary data.</text>
</comment>
<dbReference type="Proteomes" id="UP001500984">
    <property type="component" value="Unassembled WGS sequence"/>
</dbReference>
<feature type="region of interest" description="Disordered" evidence="1">
    <location>
        <begin position="21"/>
        <end position="46"/>
    </location>
</feature>
<organism evidence="2 3">
    <name type="scientific">Brevibacterium salitolerans</name>
    <dbReference type="NCBI Taxonomy" id="1403566"/>
    <lineage>
        <taxon>Bacteria</taxon>
        <taxon>Bacillati</taxon>
        <taxon>Actinomycetota</taxon>
        <taxon>Actinomycetes</taxon>
        <taxon>Micrococcales</taxon>
        <taxon>Brevibacteriaceae</taxon>
        <taxon>Brevibacterium</taxon>
    </lineage>
</organism>
<evidence type="ECO:0000256" key="1">
    <source>
        <dbReference type="SAM" id="MobiDB-lite"/>
    </source>
</evidence>
<proteinExistence type="predicted"/>